<evidence type="ECO:0000256" key="1">
    <source>
        <dbReference type="SAM" id="MobiDB-lite"/>
    </source>
</evidence>
<feature type="compositionally biased region" description="Basic and acidic residues" evidence="1">
    <location>
        <begin position="39"/>
        <end position="67"/>
    </location>
</feature>
<evidence type="ECO:0000313" key="2">
    <source>
        <dbReference type="EMBL" id="HHS62497.1"/>
    </source>
</evidence>
<organism evidence="2">
    <name type="scientific">candidate division WOR-3 bacterium</name>
    <dbReference type="NCBI Taxonomy" id="2052148"/>
    <lineage>
        <taxon>Bacteria</taxon>
        <taxon>Bacteria division WOR-3</taxon>
    </lineage>
</organism>
<dbReference type="AlphaFoldDB" id="A0A7C6AEY7"/>
<feature type="region of interest" description="Disordered" evidence="1">
    <location>
        <begin position="93"/>
        <end position="112"/>
    </location>
</feature>
<comment type="caution">
    <text evidence="2">The sequence shown here is derived from an EMBL/GenBank/DDBJ whole genome shotgun (WGS) entry which is preliminary data.</text>
</comment>
<feature type="region of interest" description="Disordered" evidence="1">
    <location>
        <begin position="39"/>
        <end position="78"/>
    </location>
</feature>
<name>A0A7C6AEY7_UNCW3</name>
<gene>
    <name evidence="2" type="ORF">ENV70_02620</name>
</gene>
<proteinExistence type="predicted"/>
<reference evidence="2" key="1">
    <citation type="journal article" date="2020" name="mSystems">
        <title>Genome- and Community-Level Interaction Insights into Carbon Utilization and Element Cycling Functions of Hydrothermarchaeota in Hydrothermal Sediment.</title>
        <authorList>
            <person name="Zhou Z."/>
            <person name="Liu Y."/>
            <person name="Xu W."/>
            <person name="Pan J."/>
            <person name="Luo Z.H."/>
            <person name="Li M."/>
        </authorList>
    </citation>
    <scope>NUCLEOTIDE SEQUENCE [LARGE SCALE GENOMIC DNA]</scope>
    <source>
        <strain evidence="2">SpSt-783</strain>
    </source>
</reference>
<protein>
    <submittedName>
        <fullName evidence="2">Uncharacterized protein</fullName>
    </submittedName>
</protein>
<dbReference type="EMBL" id="DTHJ01000056">
    <property type="protein sequence ID" value="HHS62497.1"/>
    <property type="molecule type" value="Genomic_DNA"/>
</dbReference>
<sequence length="112" mass="13078">MNRIILTISLFSALIWAVQPVFRTEKTDKEPVIKIQIQDDKGNQEDTKVTQIKNKEPGDSKNDHFIDTDSNNVNDQREDDLLKIKQLKTKFKELFKKETEPQPSKKPSKRPK</sequence>
<accession>A0A7C6AEY7</accession>